<dbReference type="OrthoDB" id="8732661at2"/>
<dbReference type="EC" id="2.2.1.1" evidence="5"/>
<dbReference type="InterPro" id="IPR055152">
    <property type="entry name" value="Transketolase-like_C_2"/>
</dbReference>
<dbReference type="PANTHER" id="PTHR43825:SF1">
    <property type="entry name" value="TRANSKETOLASE-LIKE PYRIMIDINE-BINDING DOMAIN-CONTAINING PROTEIN"/>
    <property type="match status" value="1"/>
</dbReference>
<sequence>MEINEKELKHLEKVGDVVDTLIDLMLNYRQSGHPGGSRSKMHMFVTLMLSGFLHYDIRYPEKRFSDRFILGAGHTIPLVYATLAVLNGALQKKYEETHDEKFKLRREFALLPEDLLGFRRNKGLSGHAEFEGKTLFLKFNTGPSGHGITAAAGEAIALKRAGLDKVKVVVIEGDAGLTPGGFHETANSAWGLGLDNLFFLVDWNNYGIDDHPVSETVYGTPKEWLGCHGWRVIGTENGNDFREVLRTEAELFDEKNIQPNVPNVAYFKTRKGRGYLKYDNASHGAPHKMNSELFWETKKEFQEKYGIKFYGFGEPAPKTQEEIYKQFKENIDIAMSVIYSDSELLDFIANRLIEIAKTVPEEVSTFELGGENPLMDNALYDYKNYPKDLYFEPGSHAANREAFSKWGAWVNAYVGKKYGRPLFIAMSADLADSTQISGFAKPYGDFPGFGWYDKSRNKKGVLLPQEITEFVNSGISVGIASVNFAEDPFKEFNGFYTASSTYGSFAYLKYGMMRLFSQLAQDCQLKVGKTIWVMGHSGPETADDSRTHFGIFAPGVRDLFPQGHIIDLVPWEANEVPVLLGKALSLEASIIALVLTRPAIPIPDREAMGLASYFEAAHGAYILKDFDPGLEPMGTVIVQGTSSTLSVVKVIPQLREAKLNVRIVSAPSYELFRREPQEYRDKVLPWKLWHDSMVITNESIKLMYHWIANPIVKEYSLSSDWDNRWRTGGTVDEVVEEAHLDPRHVFEGIERFVRDREKRLSRIAEIVK</sequence>
<dbReference type="EMBL" id="AP012051">
    <property type="protein sequence ID" value="BAL80627.1"/>
    <property type="molecule type" value="Genomic_DNA"/>
</dbReference>
<dbReference type="GO" id="GO:0004802">
    <property type="term" value="F:transketolase activity"/>
    <property type="evidence" value="ECO:0007669"/>
    <property type="project" value="UniProtKB-EC"/>
</dbReference>
<gene>
    <name evidence="5" type="ordered locus">CSE_05010</name>
</gene>
<keyword evidence="6" id="KW-1185">Reference proteome</keyword>
<dbReference type="SUPFAM" id="SSF52518">
    <property type="entry name" value="Thiamin diphosphate-binding fold (THDP-binding)"/>
    <property type="match status" value="2"/>
</dbReference>
<dbReference type="InterPro" id="IPR009014">
    <property type="entry name" value="Transketo_C/PFOR_II"/>
</dbReference>
<evidence type="ECO:0000313" key="6">
    <source>
        <dbReference type="Proteomes" id="UP000004793"/>
    </source>
</evidence>
<feature type="domain" description="Transketolase-like C-terminal" evidence="4">
    <location>
        <begin position="619"/>
        <end position="688"/>
    </location>
</feature>
<accession>A0A7U6GDX1</accession>
<keyword evidence="2" id="KW-0786">Thiamine pyrophosphate</keyword>
<dbReference type="PANTHER" id="PTHR43825">
    <property type="entry name" value="PYRUVATE DEHYDROGENASE E1 COMPONENT"/>
    <property type="match status" value="1"/>
</dbReference>
<dbReference type="InterPro" id="IPR029061">
    <property type="entry name" value="THDP-binding"/>
</dbReference>
<evidence type="ECO:0000313" key="5">
    <source>
        <dbReference type="EMBL" id="BAL80627.1"/>
    </source>
</evidence>
<reference evidence="5 6" key="1">
    <citation type="submission" date="2011-01" db="EMBL/GenBank/DDBJ databases">
        <title>Whole genome sequence of Caldisericum exile AZM16c01.</title>
        <authorList>
            <person name="Narita-Yamada S."/>
            <person name="Kawakoshi A."/>
            <person name="Nakamura S."/>
            <person name="Sasagawa M."/>
            <person name="Fukada J."/>
            <person name="Sekine M."/>
            <person name="Kato Y."/>
            <person name="Fukai R."/>
            <person name="Sasaki K."/>
            <person name="Hanamaki A."/>
            <person name="Narita H."/>
            <person name="Konno Y."/>
            <person name="Mori K."/>
            <person name="Yamazaki S."/>
            <person name="Suzuki K."/>
            <person name="Fujita N."/>
        </authorList>
    </citation>
    <scope>NUCLEOTIDE SEQUENCE [LARGE SCALE GENOMIC DNA]</scope>
    <source>
        <strain evidence="6">DSM 21853 / NBRC 104410 / AZM16c01</strain>
    </source>
</reference>
<keyword evidence="5" id="KW-0808">Transferase</keyword>
<dbReference type="AlphaFoldDB" id="A0A7U6GDX1"/>
<dbReference type="Gene3D" id="3.40.50.920">
    <property type="match status" value="1"/>
</dbReference>
<evidence type="ECO:0000256" key="2">
    <source>
        <dbReference type="ARBA" id="ARBA00023052"/>
    </source>
</evidence>
<evidence type="ECO:0000256" key="1">
    <source>
        <dbReference type="ARBA" id="ARBA00001964"/>
    </source>
</evidence>
<dbReference type="Pfam" id="PF22613">
    <property type="entry name" value="Transketolase_C_1"/>
    <property type="match status" value="1"/>
</dbReference>
<dbReference type="Gene3D" id="3.40.50.970">
    <property type="match status" value="2"/>
</dbReference>
<comment type="cofactor">
    <cofactor evidence="1">
        <name>thiamine diphosphate</name>
        <dbReference type="ChEBI" id="CHEBI:58937"/>
    </cofactor>
</comment>
<name>A0A7U6GDX1_CALEA</name>
<evidence type="ECO:0000259" key="3">
    <source>
        <dbReference type="Pfam" id="PF00456"/>
    </source>
</evidence>
<proteinExistence type="predicted"/>
<dbReference type="InterPro" id="IPR005474">
    <property type="entry name" value="Transketolase_N"/>
</dbReference>
<evidence type="ECO:0000259" key="4">
    <source>
        <dbReference type="Pfam" id="PF22613"/>
    </source>
</evidence>
<dbReference type="Pfam" id="PF00456">
    <property type="entry name" value="Transketolase_N"/>
    <property type="match status" value="1"/>
</dbReference>
<organism evidence="5 6">
    <name type="scientific">Caldisericum exile (strain DSM 21853 / NBRC 104410 / AZM16c01)</name>
    <dbReference type="NCBI Taxonomy" id="511051"/>
    <lineage>
        <taxon>Bacteria</taxon>
        <taxon>Pseudomonadati</taxon>
        <taxon>Caldisericota/Cryosericota group</taxon>
        <taxon>Caldisericota</taxon>
        <taxon>Caldisericia</taxon>
        <taxon>Caldisericales</taxon>
        <taxon>Caldisericaceae</taxon>
        <taxon>Caldisericum</taxon>
    </lineage>
</organism>
<protein>
    <submittedName>
        <fullName evidence="5">Transketolase</fullName>
        <ecNumber evidence="5">2.2.1.1</ecNumber>
    </submittedName>
</protein>
<dbReference type="KEGG" id="cex:CSE_05010"/>
<dbReference type="RefSeq" id="WP_014453033.1">
    <property type="nucleotide sequence ID" value="NC_017096.1"/>
</dbReference>
<dbReference type="InterPro" id="IPR051157">
    <property type="entry name" value="PDH/Transketolase"/>
</dbReference>
<dbReference type="SUPFAM" id="SSF52922">
    <property type="entry name" value="TK C-terminal domain-like"/>
    <property type="match status" value="1"/>
</dbReference>
<dbReference type="Proteomes" id="UP000004793">
    <property type="component" value="Chromosome"/>
</dbReference>
<feature type="domain" description="Transketolase N-terminal" evidence="3">
    <location>
        <begin position="27"/>
        <end position="308"/>
    </location>
</feature>